<evidence type="ECO:0000313" key="2">
    <source>
        <dbReference type="Proteomes" id="UP000269945"/>
    </source>
</evidence>
<gene>
    <name evidence="1" type="ORF">BN2614_LOCUS2</name>
</gene>
<dbReference type="EMBL" id="CYRY02028582">
    <property type="protein sequence ID" value="VCW99414.1"/>
    <property type="molecule type" value="Genomic_DNA"/>
</dbReference>
<accession>A0A9X9Q3C8</accession>
<reference evidence="1 2" key="1">
    <citation type="submission" date="2018-10" db="EMBL/GenBank/DDBJ databases">
        <authorList>
            <person name="Ekblom R."/>
            <person name="Jareborg N."/>
        </authorList>
    </citation>
    <scope>NUCLEOTIDE SEQUENCE [LARGE SCALE GENOMIC DNA]</scope>
    <source>
        <tissue evidence="1">Muscle</tissue>
    </source>
</reference>
<keyword evidence="2" id="KW-1185">Reference proteome</keyword>
<organism evidence="1 2">
    <name type="scientific">Gulo gulo</name>
    <name type="common">Wolverine</name>
    <name type="synonym">Gluton</name>
    <dbReference type="NCBI Taxonomy" id="48420"/>
    <lineage>
        <taxon>Eukaryota</taxon>
        <taxon>Metazoa</taxon>
        <taxon>Chordata</taxon>
        <taxon>Craniata</taxon>
        <taxon>Vertebrata</taxon>
        <taxon>Euteleostomi</taxon>
        <taxon>Mammalia</taxon>
        <taxon>Eutheria</taxon>
        <taxon>Laurasiatheria</taxon>
        <taxon>Carnivora</taxon>
        <taxon>Caniformia</taxon>
        <taxon>Musteloidea</taxon>
        <taxon>Mustelidae</taxon>
        <taxon>Guloninae</taxon>
        <taxon>Gulo</taxon>
    </lineage>
</organism>
<evidence type="ECO:0000313" key="1">
    <source>
        <dbReference type="EMBL" id="VCW99414.1"/>
    </source>
</evidence>
<name>A0A9X9Q3C8_GULGU</name>
<dbReference type="AlphaFoldDB" id="A0A9X9Q3C8"/>
<comment type="caution">
    <text evidence="1">The sequence shown here is derived from an EMBL/GenBank/DDBJ whole genome shotgun (WGS) entry which is preliminary data.</text>
</comment>
<dbReference type="Proteomes" id="UP000269945">
    <property type="component" value="Unassembled WGS sequence"/>
</dbReference>
<sequence length="72" mass="7538">MGLTSGLASSWDSVPTPLQGWAPHWGQSMWNRAGHMAGAGRAARPGLVLGSSPAQFPAAEVARRTPNTAWVL</sequence>
<proteinExistence type="predicted"/>
<protein>
    <submittedName>
        <fullName evidence="1">Uncharacterized protein</fullName>
    </submittedName>
</protein>